<protein>
    <submittedName>
        <fullName evidence="2">Uncharacterized protein</fullName>
    </submittedName>
</protein>
<name>A0A9J6GB80_HAELO</name>
<sequence>MLRNTGAGEESPSHSSLHVPFQLPSGSAPPSTNPEAIGLRYELQDQAERGGIPAIVISGPGSRKSATQTPCAARSRPRRLRPPRNGLLSGDHELSSRRVAAGTAYAGMPGLQRCYRAHHPCPQEQHG</sequence>
<dbReference type="EMBL" id="JABSTR010000005">
    <property type="protein sequence ID" value="KAH9372009.1"/>
    <property type="molecule type" value="Genomic_DNA"/>
</dbReference>
<proteinExistence type="predicted"/>
<gene>
    <name evidence="2" type="ORF">HPB48_022853</name>
</gene>
<organism evidence="2 3">
    <name type="scientific">Haemaphysalis longicornis</name>
    <name type="common">Bush tick</name>
    <dbReference type="NCBI Taxonomy" id="44386"/>
    <lineage>
        <taxon>Eukaryota</taxon>
        <taxon>Metazoa</taxon>
        <taxon>Ecdysozoa</taxon>
        <taxon>Arthropoda</taxon>
        <taxon>Chelicerata</taxon>
        <taxon>Arachnida</taxon>
        <taxon>Acari</taxon>
        <taxon>Parasitiformes</taxon>
        <taxon>Ixodida</taxon>
        <taxon>Ixodoidea</taxon>
        <taxon>Ixodidae</taxon>
        <taxon>Haemaphysalinae</taxon>
        <taxon>Haemaphysalis</taxon>
    </lineage>
</organism>
<dbReference type="VEuPathDB" id="VectorBase:HLOH_057987"/>
<reference evidence="2 3" key="1">
    <citation type="journal article" date="2020" name="Cell">
        <title>Large-Scale Comparative Analyses of Tick Genomes Elucidate Their Genetic Diversity and Vector Capacities.</title>
        <authorList>
            <consortium name="Tick Genome and Microbiome Consortium (TIGMIC)"/>
            <person name="Jia N."/>
            <person name="Wang J."/>
            <person name="Shi W."/>
            <person name="Du L."/>
            <person name="Sun Y."/>
            <person name="Zhan W."/>
            <person name="Jiang J.F."/>
            <person name="Wang Q."/>
            <person name="Zhang B."/>
            <person name="Ji P."/>
            <person name="Bell-Sakyi L."/>
            <person name="Cui X.M."/>
            <person name="Yuan T.T."/>
            <person name="Jiang B.G."/>
            <person name="Yang W.F."/>
            <person name="Lam T.T."/>
            <person name="Chang Q.C."/>
            <person name="Ding S.J."/>
            <person name="Wang X.J."/>
            <person name="Zhu J.G."/>
            <person name="Ruan X.D."/>
            <person name="Zhao L."/>
            <person name="Wei J.T."/>
            <person name="Ye R.Z."/>
            <person name="Que T.C."/>
            <person name="Du C.H."/>
            <person name="Zhou Y.H."/>
            <person name="Cheng J.X."/>
            <person name="Dai P.F."/>
            <person name="Guo W.B."/>
            <person name="Han X.H."/>
            <person name="Huang E.J."/>
            <person name="Li L.F."/>
            <person name="Wei W."/>
            <person name="Gao Y.C."/>
            <person name="Liu J.Z."/>
            <person name="Shao H.Z."/>
            <person name="Wang X."/>
            <person name="Wang C.C."/>
            <person name="Yang T.C."/>
            <person name="Huo Q.B."/>
            <person name="Li W."/>
            <person name="Chen H.Y."/>
            <person name="Chen S.E."/>
            <person name="Zhou L.G."/>
            <person name="Ni X.B."/>
            <person name="Tian J.H."/>
            <person name="Sheng Y."/>
            <person name="Liu T."/>
            <person name="Pan Y.S."/>
            <person name="Xia L.Y."/>
            <person name="Li J."/>
            <person name="Zhao F."/>
            <person name="Cao W.C."/>
        </authorList>
    </citation>
    <scope>NUCLEOTIDE SEQUENCE [LARGE SCALE GENOMIC DNA]</scope>
    <source>
        <strain evidence="2">HaeL-2018</strain>
    </source>
</reference>
<accession>A0A9J6GB80</accession>
<evidence type="ECO:0000313" key="3">
    <source>
        <dbReference type="Proteomes" id="UP000821853"/>
    </source>
</evidence>
<dbReference type="Proteomes" id="UP000821853">
    <property type="component" value="Chromosome 3"/>
</dbReference>
<feature type="region of interest" description="Disordered" evidence="1">
    <location>
        <begin position="53"/>
        <end position="95"/>
    </location>
</feature>
<dbReference type="AlphaFoldDB" id="A0A9J6GB80"/>
<evidence type="ECO:0000313" key="2">
    <source>
        <dbReference type="EMBL" id="KAH9372009.1"/>
    </source>
</evidence>
<evidence type="ECO:0000256" key="1">
    <source>
        <dbReference type="SAM" id="MobiDB-lite"/>
    </source>
</evidence>
<feature type="region of interest" description="Disordered" evidence="1">
    <location>
        <begin position="1"/>
        <end position="36"/>
    </location>
</feature>
<keyword evidence="3" id="KW-1185">Reference proteome</keyword>
<feature type="compositionally biased region" description="Polar residues" evidence="1">
    <location>
        <begin position="24"/>
        <end position="34"/>
    </location>
</feature>
<comment type="caution">
    <text evidence="2">The sequence shown here is derived from an EMBL/GenBank/DDBJ whole genome shotgun (WGS) entry which is preliminary data.</text>
</comment>